<dbReference type="GO" id="GO:0016740">
    <property type="term" value="F:transferase activity"/>
    <property type="evidence" value="ECO:0007669"/>
    <property type="project" value="UniProtKB-KW"/>
</dbReference>
<dbReference type="PROSITE" id="PS50405">
    <property type="entry name" value="GST_CTER"/>
    <property type="match status" value="1"/>
</dbReference>
<dbReference type="SFLD" id="SFLDS00019">
    <property type="entry name" value="Glutathione_Transferase_(cytos"/>
    <property type="match status" value="1"/>
</dbReference>
<dbReference type="CDD" id="cd00570">
    <property type="entry name" value="GST_N_family"/>
    <property type="match status" value="1"/>
</dbReference>
<dbReference type="Gene3D" id="1.20.1050.10">
    <property type="match status" value="1"/>
</dbReference>
<dbReference type="InterPro" id="IPR004045">
    <property type="entry name" value="Glutathione_S-Trfase_N"/>
</dbReference>
<dbReference type="CDD" id="cd00299">
    <property type="entry name" value="GST_C_family"/>
    <property type="match status" value="1"/>
</dbReference>
<organism evidence="3 4">
    <name type="scientific">Marinicauda pacifica</name>
    <dbReference type="NCBI Taxonomy" id="1133559"/>
    <lineage>
        <taxon>Bacteria</taxon>
        <taxon>Pseudomonadati</taxon>
        <taxon>Pseudomonadota</taxon>
        <taxon>Alphaproteobacteria</taxon>
        <taxon>Maricaulales</taxon>
        <taxon>Maricaulaceae</taxon>
        <taxon>Marinicauda</taxon>
    </lineage>
</organism>
<dbReference type="InterPro" id="IPR036249">
    <property type="entry name" value="Thioredoxin-like_sf"/>
</dbReference>
<evidence type="ECO:0000313" key="3">
    <source>
        <dbReference type="EMBL" id="TGY93284.1"/>
    </source>
</evidence>
<dbReference type="Gene3D" id="3.40.30.10">
    <property type="entry name" value="Glutaredoxin"/>
    <property type="match status" value="1"/>
</dbReference>
<accession>A0A4S2HBH9</accession>
<dbReference type="RefSeq" id="WP_135945005.1">
    <property type="nucleotide sequence ID" value="NZ_BMEI01000002.1"/>
</dbReference>
<protein>
    <submittedName>
        <fullName evidence="3">Glutathione S-transferase family protein</fullName>
    </submittedName>
</protein>
<keyword evidence="3" id="KW-0808">Transferase</keyword>
<gene>
    <name evidence="3" type="ORF">E5162_09535</name>
</gene>
<dbReference type="Proteomes" id="UP000305451">
    <property type="component" value="Unassembled WGS sequence"/>
</dbReference>
<sequence>MRTLYHWPLDPWSRQVRIALAEKQLAFELRFVRPWDAPDELMALNPAGLTPVLVDDTAQGRVVAVEARAILEYLEEAKAEPALLPSGAGERAEVRRLCQWFDRKFDSEVNAFLLHEKLEKRLQGLGAPDMEAIRAGRDFLRWHLDYLTNLLDVREGLAGPRYTLADIAAAAHLSCIDYLGDVPWDEFPAPKAWYERIKCRPSFRAILEDRLPGVGPASWYADLDF</sequence>
<evidence type="ECO:0000313" key="4">
    <source>
        <dbReference type="Proteomes" id="UP000305451"/>
    </source>
</evidence>
<dbReference type="Pfam" id="PF13409">
    <property type="entry name" value="GST_N_2"/>
    <property type="match status" value="1"/>
</dbReference>
<comment type="caution">
    <text evidence="3">The sequence shown here is derived from an EMBL/GenBank/DDBJ whole genome shotgun (WGS) entry which is preliminary data.</text>
</comment>
<keyword evidence="4" id="KW-1185">Reference proteome</keyword>
<proteinExistence type="predicted"/>
<feature type="domain" description="GST N-terminal" evidence="1">
    <location>
        <begin position="1"/>
        <end position="82"/>
    </location>
</feature>
<evidence type="ECO:0000259" key="1">
    <source>
        <dbReference type="PROSITE" id="PS50404"/>
    </source>
</evidence>
<reference evidence="3 4" key="1">
    <citation type="journal article" date="2013" name="Int. J. Syst. Evol. Microbiol.">
        <title>Marinicauda pacifica gen. nov., sp. nov., a prosthecate alphaproteobacterium of the family Hyphomonadaceae isolated from deep seawater.</title>
        <authorList>
            <person name="Zhang X.Y."/>
            <person name="Li G.W."/>
            <person name="Wang C.S."/>
            <person name="Zhang Y.J."/>
            <person name="Xu X.W."/>
            <person name="Li H."/>
            <person name="Liu A."/>
            <person name="Liu C."/>
            <person name="Xie B.B."/>
            <person name="Qin Q.L."/>
            <person name="Xu Z."/>
            <person name="Chen X.L."/>
            <person name="Zhou B.C."/>
            <person name="Zhang Y.Z."/>
        </authorList>
    </citation>
    <scope>NUCLEOTIDE SEQUENCE [LARGE SCALE GENOMIC DNA]</scope>
    <source>
        <strain evidence="3 4">P-1 km-3</strain>
    </source>
</reference>
<dbReference type="InterPro" id="IPR010987">
    <property type="entry name" value="Glutathione-S-Trfase_C-like"/>
</dbReference>
<evidence type="ECO:0000259" key="2">
    <source>
        <dbReference type="PROSITE" id="PS50405"/>
    </source>
</evidence>
<name>A0A4S2HBH9_9PROT</name>
<dbReference type="PANTHER" id="PTHR44051:SF8">
    <property type="entry name" value="GLUTATHIONE S-TRANSFERASE GSTA"/>
    <property type="match status" value="1"/>
</dbReference>
<dbReference type="SUPFAM" id="SSF52833">
    <property type="entry name" value="Thioredoxin-like"/>
    <property type="match status" value="1"/>
</dbReference>
<dbReference type="PANTHER" id="PTHR44051">
    <property type="entry name" value="GLUTATHIONE S-TRANSFERASE-RELATED"/>
    <property type="match status" value="1"/>
</dbReference>
<dbReference type="AlphaFoldDB" id="A0A4S2HBH9"/>
<dbReference type="OrthoDB" id="9794721at2"/>
<dbReference type="SUPFAM" id="SSF47616">
    <property type="entry name" value="GST C-terminal domain-like"/>
    <property type="match status" value="1"/>
</dbReference>
<dbReference type="SFLD" id="SFLDG00358">
    <property type="entry name" value="Main_(cytGST)"/>
    <property type="match status" value="1"/>
</dbReference>
<dbReference type="InterPro" id="IPR036282">
    <property type="entry name" value="Glutathione-S-Trfase_C_sf"/>
</dbReference>
<dbReference type="Pfam" id="PF00043">
    <property type="entry name" value="GST_C"/>
    <property type="match status" value="1"/>
</dbReference>
<dbReference type="EMBL" id="SRXV01000002">
    <property type="protein sequence ID" value="TGY93284.1"/>
    <property type="molecule type" value="Genomic_DNA"/>
</dbReference>
<feature type="domain" description="GST C-terminal" evidence="2">
    <location>
        <begin position="87"/>
        <end position="225"/>
    </location>
</feature>
<dbReference type="PROSITE" id="PS50404">
    <property type="entry name" value="GST_NTER"/>
    <property type="match status" value="1"/>
</dbReference>
<dbReference type="InterPro" id="IPR040079">
    <property type="entry name" value="Glutathione_S-Trfase"/>
</dbReference>
<dbReference type="InterPro" id="IPR004046">
    <property type="entry name" value="GST_C"/>
</dbReference>